<dbReference type="Pfam" id="PF01544">
    <property type="entry name" value="CorA"/>
    <property type="match status" value="1"/>
</dbReference>
<evidence type="ECO:0000313" key="3">
    <source>
        <dbReference type="Proteomes" id="UP000799291"/>
    </source>
</evidence>
<dbReference type="Proteomes" id="UP000799291">
    <property type="component" value="Unassembled WGS sequence"/>
</dbReference>
<dbReference type="EMBL" id="MU005579">
    <property type="protein sequence ID" value="KAF2685344.1"/>
    <property type="molecule type" value="Genomic_DNA"/>
</dbReference>
<feature type="transmembrane region" description="Helical" evidence="1">
    <location>
        <begin position="409"/>
        <end position="433"/>
    </location>
</feature>
<feature type="transmembrane region" description="Helical" evidence="1">
    <location>
        <begin position="493"/>
        <end position="512"/>
    </location>
</feature>
<evidence type="ECO:0000256" key="1">
    <source>
        <dbReference type="SAM" id="Phobius"/>
    </source>
</evidence>
<keyword evidence="3" id="KW-1185">Reference proteome</keyword>
<reference evidence="2" key="1">
    <citation type="journal article" date="2020" name="Stud. Mycol.">
        <title>101 Dothideomycetes genomes: a test case for predicting lifestyles and emergence of pathogens.</title>
        <authorList>
            <person name="Haridas S."/>
            <person name="Albert R."/>
            <person name="Binder M."/>
            <person name="Bloem J."/>
            <person name="Labutti K."/>
            <person name="Salamov A."/>
            <person name="Andreopoulos B."/>
            <person name="Baker S."/>
            <person name="Barry K."/>
            <person name="Bills G."/>
            <person name="Bluhm B."/>
            <person name="Cannon C."/>
            <person name="Castanera R."/>
            <person name="Culley D."/>
            <person name="Daum C."/>
            <person name="Ezra D."/>
            <person name="Gonzalez J."/>
            <person name="Henrissat B."/>
            <person name="Kuo A."/>
            <person name="Liang C."/>
            <person name="Lipzen A."/>
            <person name="Lutzoni F."/>
            <person name="Magnuson J."/>
            <person name="Mondo S."/>
            <person name="Nolan M."/>
            <person name="Ohm R."/>
            <person name="Pangilinan J."/>
            <person name="Park H.-J."/>
            <person name="Ramirez L."/>
            <person name="Alfaro M."/>
            <person name="Sun H."/>
            <person name="Tritt A."/>
            <person name="Yoshinaga Y."/>
            <person name="Zwiers L.-H."/>
            <person name="Turgeon B."/>
            <person name="Goodwin S."/>
            <person name="Spatafora J."/>
            <person name="Crous P."/>
            <person name="Grigoriev I."/>
        </authorList>
    </citation>
    <scope>NUCLEOTIDE SEQUENCE</scope>
    <source>
        <strain evidence="2">CBS 122367</strain>
    </source>
</reference>
<organism evidence="2 3">
    <name type="scientific">Lentithecium fluviatile CBS 122367</name>
    <dbReference type="NCBI Taxonomy" id="1168545"/>
    <lineage>
        <taxon>Eukaryota</taxon>
        <taxon>Fungi</taxon>
        <taxon>Dikarya</taxon>
        <taxon>Ascomycota</taxon>
        <taxon>Pezizomycotina</taxon>
        <taxon>Dothideomycetes</taxon>
        <taxon>Pleosporomycetidae</taxon>
        <taxon>Pleosporales</taxon>
        <taxon>Massarineae</taxon>
        <taxon>Lentitheciaceae</taxon>
        <taxon>Lentithecium</taxon>
    </lineage>
</organism>
<protein>
    <submittedName>
        <fullName evidence="2">Uncharacterized protein</fullName>
    </submittedName>
</protein>
<dbReference type="InterPro" id="IPR002523">
    <property type="entry name" value="MgTranspt_CorA/ZnTranspt_ZntB"/>
</dbReference>
<keyword evidence="1" id="KW-0472">Membrane</keyword>
<keyword evidence="1" id="KW-0812">Transmembrane</keyword>
<name>A0A6G1J487_9PLEO</name>
<proteinExistence type="predicted"/>
<accession>A0A6G1J487</accession>
<gene>
    <name evidence="2" type="ORF">K458DRAFT_417406</name>
</gene>
<dbReference type="AlphaFoldDB" id="A0A6G1J487"/>
<dbReference type="OrthoDB" id="3231000at2759"/>
<keyword evidence="1" id="KW-1133">Transmembrane helix</keyword>
<evidence type="ECO:0000313" key="2">
    <source>
        <dbReference type="EMBL" id="KAF2685344.1"/>
    </source>
</evidence>
<sequence>MERSAEEARSKFGTDAETSNNYDCFFKVVDVLAGGREFEDRGQCFHSEQLESYYKAVPPQPANAIRLVLDGRLRRVWLPRDGVDGNSGSPSYCGSLISSNHIEYTPRPCPLYSSPAVINDSFRYYHLPTLRKIMEMDGERRWYGMNCFASHIEECPIRSKMIHVPQSTFERSDAYITVCKDNEGLLKVVCYAPNAFAAPLDSDPRGYKCANANWRFLNQVDTSLTGSGPSYLASDSEMQTLRLLLMDLIAVNLEQTANFLDYISSRTDDEDWRILPRDFLPFLETRLVDTLSERILVLRTVEDAMANISGAIERIAGSVRTIHPDQATTFGVSSDIASHLDGLQQDCIYYKNWATQLRTRSTEIHNVMVSRFNVKQASSVNQLTLLAALFLPLSLAAGVLSMQTRFADLHLLLFDFVGVVVILATLAMLFAIVSRYGKEVGKLMLLGPGSGRGRYHHLAFRYMRVGVLSLWWLAISSSFLVGMIKDVVFGLKVFGFEAAGIVVFWWVSYGLFGWMEKLRLLA</sequence>
<feature type="transmembrane region" description="Helical" evidence="1">
    <location>
        <begin position="383"/>
        <end position="403"/>
    </location>
</feature>
<dbReference type="GO" id="GO:0016020">
    <property type="term" value="C:membrane"/>
    <property type="evidence" value="ECO:0007669"/>
    <property type="project" value="InterPro"/>
</dbReference>
<dbReference type="Gene3D" id="1.20.58.340">
    <property type="entry name" value="Magnesium transport protein CorA, transmembrane region"/>
    <property type="match status" value="1"/>
</dbReference>
<feature type="transmembrane region" description="Helical" evidence="1">
    <location>
        <begin position="462"/>
        <end position="481"/>
    </location>
</feature>
<dbReference type="GO" id="GO:0046873">
    <property type="term" value="F:metal ion transmembrane transporter activity"/>
    <property type="evidence" value="ECO:0007669"/>
    <property type="project" value="InterPro"/>
</dbReference>